<keyword evidence="3" id="KW-1185">Reference proteome</keyword>
<proteinExistence type="predicted"/>
<accession>A0ABP0MG74</accession>
<dbReference type="EMBL" id="CAXAMN010017113">
    <property type="protein sequence ID" value="CAK9049792.1"/>
    <property type="molecule type" value="Genomic_DNA"/>
</dbReference>
<comment type="caution">
    <text evidence="2">The sequence shown here is derived from an EMBL/GenBank/DDBJ whole genome shotgun (WGS) entry which is preliminary data.</text>
</comment>
<protein>
    <submittedName>
        <fullName evidence="2">Uncharacterized protein</fullName>
    </submittedName>
</protein>
<sequence length="278" mass="31323">MNPKFKGLEGSLGAVYYNFPHAGSVGGFFDGHPLVNWRHENLMRLFFRALRSFMTVGGLVKVASNMGAVGVRFSYITFGAKENEFDHVETVPFLQWNLHRYSRSYGDRRDVIRRPDQAEGYNAQRADKDMVYTFKYNPSGKPLPPQALRLPPTLMTLEECQDGQQLKVEGVRAALQQQRSFVFEDEAEHLLRTTSERSKENPLANSHRLRDVWKIVVAQHQDAESESDLGSPGSPASPLSPPDLNSRWRQRSKLSTGSAFSSVSSVFGTYSNRQGGQH</sequence>
<evidence type="ECO:0000313" key="2">
    <source>
        <dbReference type="EMBL" id="CAK9049792.1"/>
    </source>
</evidence>
<dbReference type="Proteomes" id="UP001642484">
    <property type="component" value="Unassembled WGS sequence"/>
</dbReference>
<gene>
    <name evidence="2" type="ORF">CCMP2556_LOCUS25441</name>
</gene>
<feature type="compositionally biased region" description="Low complexity" evidence="1">
    <location>
        <begin position="228"/>
        <end position="237"/>
    </location>
</feature>
<name>A0ABP0MG74_9DINO</name>
<evidence type="ECO:0000256" key="1">
    <source>
        <dbReference type="SAM" id="MobiDB-lite"/>
    </source>
</evidence>
<feature type="region of interest" description="Disordered" evidence="1">
    <location>
        <begin position="221"/>
        <end position="278"/>
    </location>
</feature>
<organism evidence="2 3">
    <name type="scientific">Durusdinium trenchii</name>
    <dbReference type="NCBI Taxonomy" id="1381693"/>
    <lineage>
        <taxon>Eukaryota</taxon>
        <taxon>Sar</taxon>
        <taxon>Alveolata</taxon>
        <taxon>Dinophyceae</taxon>
        <taxon>Suessiales</taxon>
        <taxon>Symbiodiniaceae</taxon>
        <taxon>Durusdinium</taxon>
    </lineage>
</organism>
<reference evidence="2 3" key="1">
    <citation type="submission" date="2024-02" db="EMBL/GenBank/DDBJ databases">
        <authorList>
            <person name="Chen Y."/>
            <person name="Shah S."/>
            <person name="Dougan E. K."/>
            <person name="Thang M."/>
            <person name="Chan C."/>
        </authorList>
    </citation>
    <scope>NUCLEOTIDE SEQUENCE [LARGE SCALE GENOMIC DNA]</scope>
</reference>
<evidence type="ECO:0000313" key="3">
    <source>
        <dbReference type="Proteomes" id="UP001642484"/>
    </source>
</evidence>
<feature type="compositionally biased region" description="Low complexity" evidence="1">
    <location>
        <begin position="255"/>
        <end position="269"/>
    </location>
</feature>